<evidence type="ECO:0000256" key="3">
    <source>
        <dbReference type="ARBA" id="ARBA00022692"/>
    </source>
</evidence>
<evidence type="ECO:0000256" key="1">
    <source>
        <dbReference type="ARBA" id="ARBA00004370"/>
    </source>
</evidence>
<evidence type="ECO:0000256" key="5">
    <source>
        <dbReference type="ARBA" id="ARBA00023136"/>
    </source>
</evidence>
<keyword evidence="4 6" id="KW-1133">Transmembrane helix</keyword>
<reference evidence="7" key="1">
    <citation type="submission" date="2021-02" db="EMBL/GenBank/DDBJ databases">
        <title>Rhodobacter shimadae sp. nov., an aerobic anoxygenic phototrophic bacterium isolated from a hot spring.</title>
        <authorList>
            <person name="Muramatsu S."/>
            <person name="Haruta S."/>
            <person name="Hirose S."/>
            <person name="Hanada S."/>
        </authorList>
    </citation>
    <scope>NUCLEOTIDE SEQUENCE</scope>
    <source>
        <strain evidence="7">N10</strain>
    </source>
</reference>
<sequence length="225" mass="24372">MTRRFLVALIFGLAGAAVLIGLGIWQMQRLAWKEAILAEITAKIGADPVALPPAPVTETEALRYLPVTVSGRLTGETLRVLVSRKEVGPGVRVIEVLALADGRRVMVDRGFLPDARKDDVLTAGEVIVTGNLHWPSEVDGFTPPPDPKAGLWFARDVPAMAAALQAEPVLVVAKSDTGDGIEPMPADTSGIPNDHFGYAIQWFGMAIVWLGMTAYLLWRIRRRTV</sequence>
<keyword evidence="8" id="KW-1185">Reference proteome</keyword>
<name>A0A8G0ZXI7_9RHOB</name>
<evidence type="ECO:0000313" key="7">
    <source>
        <dbReference type="EMBL" id="QYZ70792.1"/>
    </source>
</evidence>
<dbReference type="InterPro" id="IPR002994">
    <property type="entry name" value="Surf1/Shy1"/>
</dbReference>
<dbReference type="CDD" id="cd06662">
    <property type="entry name" value="SURF1"/>
    <property type="match status" value="1"/>
</dbReference>
<feature type="transmembrane region" description="Helical" evidence="6">
    <location>
        <begin position="199"/>
        <end position="218"/>
    </location>
</feature>
<keyword evidence="3 6" id="KW-0812">Transmembrane</keyword>
<evidence type="ECO:0000256" key="6">
    <source>
        <dbReference type="RuleBase" id="RU363076"/>
    </source>
</evidence>
<keyword evidence="6" id="KW-1003">Cell membrane</keyword>
<dbReference type="EMBL" id="CP069370">
    <property type="protein sequence ID" value="QYZ70792.1"/>
    <property type="molecule type" value="Genomic_DNA"/>
</dbReference>
<comment type="subcellular location">
    <subcellularLocation>
        <location evidence="6">Cell membrane</location>
        <topology evidence="6">Multi-pass membrane protein</topology>
    </subcellularLocation>
    <subcellularLocation>
        <location evidence="1">Membrane</location>
    </subcellularLocation>
</comment>
<keyword evidence="5 6" id="KW-0472">Membrane</keyword>
<dbReference type="GO" id="GO:0005886">
    <property type="term" value="C:plasma membrane"/>
    <property type="evidence" value="ECO:0007669"/>
    <property type="project" value="UniProtKB-SubCell"/>
</dbReference>
<evidence type="ECO:0000256" key="2">
    <source>
        <dbReference type="ARBA" id="ARBA00007165"/>
    </source>
</evidence>
<evidence type="ECO:0000256" key="4">
    <source>
        <dbReference type="ARBA" id="ARBA00022989"/>
    </source>
</evidence>
<dbReference type="InterPro" id="IPR045214">
    <property type="entry name" value="Surf1/Surf4"/>
</dbReference>
<dbReference type="KEGG" id="nsm:JO391_04555"/>
<dbReference type="Pfam" id="PF02104">
    <property type="entry name" value="SURF1"/>
    <property type="match status" value="1"/>
</dbReference>
<organism evidence="7 8">
    <name type="scientific">Neotabrizicola shimadae</name>
    <dbReference type="NCBI Taxonomy" id="2807096"/>
    <lineage>
        <taxon>Bacteria</taxon>
        <taxon>Pseudomonadati</taxon>
        <taxon>Pseudomonadota</taxon>
        <taxon>Alphaproteobacteria</taxon>
        <taxon>Rhodobacterales</taxon>
        <taxon>Paracoccaceae</taxon>
        <taxon>Neotabrizicola</taxon>
    </lineage>
</organism>
<comment type="similarity">
    <text evidence="2 6">Belongs to the SURF1 family.</text>
</comment>
<dbReference type="AlphaFoldDB" id="A0A8G0ZXI7"/>
<dbReference type="PROSITE" id="PS50895">
    <property type="entry name" value="SURF1"/>
    <property type="match status" value="1"/>
</dbReference>
<dbReference type="Proteomes" id="UP000826300">
    <property type="component" value="Chromosome"/>
</dbReference>
<accession>A0A8G0ZXI7</accession>
<proteinExistence type="inferred from homology"/>
<gene>
    <name evidence="7" type="ORF">JO391_04555</name>
</gene>
<protein>
    <recommendedName>
        <fullName evidence="6">SURF1-like protein</fullName>
    </recommendedName>
</protein>
<evidence type="ECO:0000313" key="8">
    <source>
        <dbReference type="Proteomes" id="UP000826300"/>
    </source>
</evidence>
<dbReference type="PANTHER" id="PTHR23427">
    <property type="entry name" value="SURFEIT LOCUS PROTEIN"/>
    <property type="match status" value="1"/>
</dbReference>
<dbReference type="PANTHER" id="PTHR23427:SF2">
    <property type="entry name" value="SURFEIT LOCUS PROTEIN 1"/>
    <property type="match status" value="1"/>
</dbReference>
<dbReference type="RefSeq" id="WP_220663009.1">
    <property type="nucleotide sequence ID" value="NZ_CP069370.1"/>
</dbReference>
<comment type="caution">
    <text evidence="6">Lacks conserved residue(s) required for the propagation of feature annotation.</text>
</comment>